<dbReference type="Proteomes" id="UP000078512">
    <property type="component" value="Unassembled WGS sequence"/>
</dbReference>
<evidence type="ECO:0000313" key="3">
    <source>
        <dbReference type="Proteomes" id="UP000078512"/>
    </source>
</evidence>
<organism evidence="2 3">
    <name type="scientific">Linnemannia elongata AG-77</name>
    <dbReference type="NCBI Taxonomy" id="1314771"/>
    <lineage>
        <taxon>Eukaryota</taxon>
        <taxon>Fungi</taxon>
        <taxon>Fungi incertae sedis</taxon>
        <taxon>Mucoromycota</taxon>
        <taxon>Mortierellomycotina</taxon>
        <taxon>Mortierellomycetes</taxon>
        <taxon>Mortierellales</taxon>
        <taxon>Mortierellaceae</taxon>
        <taxon>Linnemannia</taxon>
    </lineage>
</organism>
<dbReference type="AlphaFoldDB" id="A0A197K5Y9"/>
<protein>
    <submittedName>
        <fullName evidence="2">Uncharacterized protein</fullName>
    </submittedName>
</protein>
<accession>A0A197K5Y9</accession>
<keyword evidence="1" id="KW-0472">Membrane</keyword>
<keyword evidence="1" id="KW-1133">Transmembrane helix</keyword>
<feature type="transmembrane region" description="Helical" evidence="1">
    <location>
        <begin position="49"/>
        <end position="65"/>
    </location>
</feature>
<evidence type="ECO:0000313" key="2">
    <source>
        <dbReference type="EMBL" id="OAQ32900.1"/>
    </source>
</evidence>
<name>A0A197K5Y9_9FUNG</name>
<dbReference type="EMBL" id="KV442023">
    <property type="protein sequence ID" value="OAQ32900.1"/>
    <property type="molecule type" value="Genomic_DNA"/>
</dbReference>
<keyword evidence="1" id="KW-0812">Transmembrane</keyword>
<reference evidence="2 3" key="1">
    <citation type="submission" date="2016-05" db="EMBL/GenBank/DDBJ databases">
        <title>Genome sequencing reveals origins of a unique bacterial endosymbiosis in the earliest lineages of terrestrial Fungi.</title>
        <authorList>
            <consortium name="DOE Joint Genome Institute"/>
            <person name="Uehling J."/>
            <person name="Gryganskyi A."/>
            <person name="Hameed K."/>
            <person name="Tschaplinski T."/>
            <person name="Misztal P."/>
            <person name="Wu S."/>
            <person name="Desiro A."/>
            <person name="Vande Pol N."/>
            <person name="Du Z.-Y."/>
            <person name="Zienkiewicz A."/>
            <person name="Zienkiewicz K."/>
            <person name="Morin E."/>
            <person name="Tisserant E."/>
            <person name="Splivallo R."/>
            <person name="Hainaut M."/>
            <person name="Henrissat B."/>
            <person name="Ohm R."/>
            <person name="Kuo A."/>
            <person name="Yan J."/>
            <person name="Lipzen A."/>
            <person name="Nolan M."/>
            <person name="Labutti K."/>
            <person name="Barry K."/>
            <person name="Goldstein A."/>
            <person name="Labbe J."/>
            <person name="Schadt C."/>
            <person name="Tuskan G."/>
            <person name="Grigoriev I."/>
            <person name="Martin F."/>
            <person name="Vilgalys R."/>
            <person name="Bonito G."/>
        </authorList>
    </citation>
    <scope>NUCLEOTIDE SEQUENCE [LARGE SCALE GENOMIC DNA]</scope>
    <source>
        <strain evidence="2 3">AG-77</strain>
    </source>
</reference>
<sequence>MPSCLKSQLAWVHVLVLFQVGIGIIVLLFQLRCIKPLSILSNFPQPNSLHFSTILLLFLPFFIPSRRYR</sequence>
<feature type="transmembrane region" description="Helical" evidence="1">
    <location>
        <begin position="9"/>
        <end position="29"/>
    </location>
</feature>
<gene>
    <name evidence="2" type="ORF">K457DRAFT_274835</name>
</gene>
<keyword evidence="3" id="KW-1185">Reference proteome</keyword>
<proteinExistence type="predicted"/>
<evidence type="ECO:0000256" key="1">
    <source>
        <dbReference type="SAM" id="Phobius"/>
    </source>
</evidence>